<sequence>MATRRRIGVSAATTEAARRQLMQPVPCWEKVWVTPNITASGSSTLKVYKWIKTEKLQQFSDDEGEVDEPLVPLPDEPEAVDGDEDEQDEARNDAVEVPQVKDLPDMETQDDPPSKVPSPKPQLMMLETSNDDDNRSTTEVLDASLKPLEGGLGVVDDDGKEGIPEDLELDISALGPDGLQLESAHDLSQLDGPDGLIGGPLMDESADPFVDI</sequence>
<dbReference type="AlphaFoldDB" id="A0A0D2LEA2"/>
<name>A0A0D2LEA2_HYPSF</name>
<protein>
    <submittedName>
        <fullName evidence="2">Uncharacterized protein</fullName>
    </submittedName>
</protein>
<reference evidence="3" key="1">
    <citation type="submission" date="2014-04" db="EMBL/GenBank/DDBJ databases">
        <title>Evolutionary Origins and Diversification of the Mycorrhizal Mutualists.</title>
        <authorList>
            <consortium name="DOE Joint Genome Institute"/>
            <consortium name="Mycorrhizal Genomics Consortium"/>
            <person name="Kohler A."/>
            <person name="Kuo A."/>
            <person name="Nagy L.G."/>
            <person name="Floudas D."/>
            <person name="Copeland A."/>
            <person name="Barry K.W."/>
            <person name="Cichocki N."/>
            <person name="Veneault-Fourrey C."/>
            <person name="LaButti K."/>
            <person name="Lindquist E.A."/>
            <person name="Lipzen A."/>
            <person name="Lundell T."/>
            <person name="Morin E."/>
            <person name="Murat C."/>
            <person name="Riley R."/>
            <person name="Ohm R."/>
            <person name="Sun H."/>
            <person name="Tunlid A."/>
            <person name="Henrissat B."/>
            <person name="Grigoriev I.V."/>
            <person name="Hibbett D.S."/>
            <person name="Martin F."/>
        </authorList>
    </citation>
    <scope>NUCLEOTIDE SEQUENCE [LARGE SCALE GENOMIC DNA]</scope>
    <source>
        <strain evidence="3">FD-334 SS-4</strain>
    </source>
</reference>
<feature type="compositionally biased region" description="Acidic residues" evidence="1">
    <location>
        <begin position="75"/>
        <end position="88"/>
    </location>
</feature>
<dbReference type="OMA" id="PCWEKVW"/>
<feature type="region of interest" description="Disordered" evidence="1">
    <location>
        <begin position="57"/>
        <end position="136"/>
    </location>
</feature>
<evidence type="ECO:0000313" key="3">
    <source>
        <dbReference type="Proteomes" id="UP000054270"/>
    </source>
</evidence>
<evidence type="ECO:0000313" key="2">
    <source>
        <dbReference type="EMBL" id="KJA25807.1"/>
    </source>
</evidence>
<proteinExistence type="predicted"/>
<feature type="region of interest" description="Disordered" evidence="1">
    <location>
        <begin position="190"/>
        <end position="212"/>
    </location>
</feature>
<dbReference type="EMBL" id="KN817530">
    <property type="protein sequence ID" value="KJA25807.1"/>
    <property type="molecule type" value="Genomic_DNA"/>
</dbReference>
<dbReference type="STRING" id="945553.A0A0D2LEA2"/>
<dbReference type="OrthoDB" id="2595509at2759"/>
<gene>
    <name evidence="2" type="ORF">HYPSUDRAFT_37282</name>
</gene>
<dbReference type="Proteomes" id="UP000054270">
    <property type="component" value="Unassembled WGS sequence"/>
</dbReference>
<organism evidence="2 3">
    <name type="scientific">Hypholoma sublateritium (strain FD-334 SS-4)</name>
    <dbReference type="NCBI Taxonomy" id="945553"/>
    <lineage>
        <taxon>Eukaryota</taxon>
        <taxon>Fungi</taxon>
        <taxon>Dikarya</taxon>
        <taxon>Basidiomycota</taxon>
        <taxon>Agaricomycotina</taxon>
        <taxon>Agaricomycetes</taxon>
        <taxon>Agaricomycetidae</taxon>
        <taxon>Agaricales</taxon>
        <taxon>Agaricineae</taxon>
        <taxon>Strophariaceae</taxon>
        <taxon>Hypholoma</taxon>
    </lineage>
</organism>
<evidence type="ECO:0000256" key="1">
    <source>
        <dbReference type="SAM" id="MobiDB-lite"/>
    </source>
</evidence>
<keyword evidence="3" id="KW-1185">Reference proteome</keyword>
<accession>A0A0D2LEA2</accession>